<evidence type="ECO:0000256" key="1">
    <source>
        <dbReference type="ARBA" id="ARBA00022801"/>
    </source>
</evidence>
<proteinExistence type="predicted"/>
<protein>
    <submittedName>
        <fullName evidence="3">Alpha/beta hydrolase</fullName>
    </submittedName>
</protein>
<dbReference type="EMBL" id="VDUZ01000014">
    <property type="protein sequence ID" value="TXL75454.1"/>
    <property type="molecule type" value="Genomic_DNA"/>
</dbReference>
<comment type="caution">
    <text evidence="3">The sequence shown here is derived from an EMBL/GenBank/DDBJ whole genome shotgun (WGS) entry which is preliminary data.</text>
</comment>
<evidence type="ECO:0000313" key="3">
    <source>
        <dbReference type="EMBL" id="TXL75454.1"/>
    </source>
</evidence>
<dbReference type="PANTHER" id="PTHR43329">
    <property type="entry name" value="EPOXIDE HYDROLASE"/>
    <property type="match status" value="1"/>
</dbReference>
<keyword evidence="4" id="KW-1185">Reference proteome</keyword>
<feature type="domain" description="AB hydrolase-1" evidence="2">
    <location>
        <begin position="25"/>
        <end position="312"/>
    </location>
</feature>
<evidence type="ECO:0000259" key="2">
    <source>
        <dbReference type="Pfam" id="PF00561"/>
    </source>
</evidence>
<organism evidence="3 4">
    <name type="scientific">Vineibacter terrae</name>
    <dbReference type="NCBI Taxonomy" id="2586908"/>
    <lineage>
        <taxon>Bacteria</taxon>
        <taxon>Pseudomonadati</taxon>
        <taxon>Pseudomonadota</taxon>
        <taxon>Alphaproteobacteria</taxon>
        <taxon>Hyphomicrobiales</taxon>
        <taxon>Vineibacter</taxon>
    </lineage>
</organism>
<dbReference type="OrthoDB" id="9812774at2"/>
<gene>
    <name evidence="3" type="ORF">FHP25_14540</name>
</gene>
<dbReference type="Gene3D" id="3.40.50.1820">
    <property type="entry name" value="alpha/beta hydrolase"/>
    <property type="match status" value="1"/>
</dbReference>
<sequence length="343" mass="38797">MLTEHVAETSRHKTFYLAAGPRDGPLIIFVHGWPELSLSWRHQLPCMASLGFRAIAPDMRGYGRSGVYRTHADYAQEHIVADMIELLDALGAASAVWVGHDWGSPVVWNIASHHPDRCRAVASLCVPYYSLERGLDFVIPLVDRRVYPESEFPAGQWEYMRFYEENFATATKQFEANPYNMVKAIFRKGNPTGVMQPAVTAFARQHAGWFRGLPAAPDLPRDPDVVSEEDLRVYAEALERNGFFGPDSYYMNHKANALYAETAVNGGRLDMPVLFLAARYDYVCETVESRLAEPMRAHCRNLTTEIVASGHWMAQERPLQVNAALARWLATRVPQAWPTWPDK</sequence>
<dbReference type="InterPro" id="IPR000073">
    <property type="entry name" value="AB_hydrolase_1"/>
</dbReference>
<dbReference type="Pfam" id="PF00561">
    <property type="entry name" value="Abhydrolase_1"/>
    <property type="match status" value="1"/>
</dbReference>
<accession>A0A5C8PMB8</accession>
<name>A0A5C8PMB8_9HYPH</name>
<dbReference type="GO" id="GO:0016787">
    <property type="term" value="F:hydrolase activity"/>
    <property type="evidence" value="ECO:0007669"/>
    <property type="project" value="UniProtKB-KW"/>
</dbReference>
<dbReference type="InterPro" id="IPR000639">
    <property type="entry name" value="Epox_hydrolase-like"/>
</dbReference>
<dbReference type="InterPro" id="IPR029058">
    <property type="entry name" value="AB_hydrolase_fold"/>
</dbReference>
<dbReference type="SUPFAM" id="SSF53474">
    <property type="entry name" value="alpha/beta-Hydrolases"/>
    <property type="match status" value="1"/>
</dbReference>
<evidence type="ECO:0000313" key="4">
    <source>
        <dbReference type="Proteomes" id="UP000321638"/>
    </source>
</evidence>
<reference evidence="3 4" key="1">
    <citation type="submission" date="2019-06" db="EMBL/GenBank/DDBJ databases">
        <title>New taxonomy in bacterial strain CC-CFT640, isolated from vineyard.</title>
        <authorList>
            <person name="Lin S.-Y."/>
            <person name="Tsai C.-F."/>
            <person name="Young C.-C."/>
        </authorList>
    </citation>
    <scope>NUCLEOTIDE SEQUENCE [LARGE SCALE GENOMIC DNA]</scope>
    <source>
        <strain evidence="3 4">CC-CFT640</strain>
    </source>
</reference>
<dbReference type="RefSeq" id="WP_147847667.1">
    <property type="nucleotide sequence ID" value="NZ_VDUZ01000014.1"/>
</dbReference>
<dbReference type="AlphaFoldDB" id="A0A5C8PMB8"/>
<keyword evidence="1 3" id="KW-0378">Hydrolase</keyword>
<dbReference type="PRINTS" id="PR00412">
    <property type="entry name" value="EPOXHYDRLASE"/>
</dbReference>
<dbReference type="Proteomes" id="UP000321638">
    <property type="component" value="Unassembled WGS sequence"/>
</dbReference>